<feature type="compositionally biased region" description="Basic and acidic residues" evidence="1">
    <location>
        <begin position="50"/>
        <end position="60"/>
    </location>
</feature>
<accession>A0A0B4X7R6</accession>
<protein>
    <submittedName>
        <fullName evidence="2">Uncharacterized protein</fullName>
    </submittedName>
</protein>
<dbReference type="EMBL" id="CP006877">
    <property type="protein sequence ID" value="AJD42643.1"/>
    <property type="molecule type" value="Genomic_DNA"/>
</dbReference>
<evidence type="ECO:0000313" key="2">
    <source>
        <dbReference type="EMBL" id="AJD42643.1"/>
    </source>
</evidence>
<sequence>MPTVLVTLASSHSFELSEAASLGSASRSCRCIPQSKDAAEYGGKAQATEQARDSDLRRSG</sequence>
<organism evidence="2 3">
    <name type="scientific">Rhizobium gallicum bv. gallicum R602sp</name>
    <dbReference type="NCBI Taxonomy" id="1041138"/>
    <lineage>
        <taxon>Bacteria</taxon>
        <taxon>Pseudomonadati</taxon>
        <taxon>Pseudomonadota</taxon>
        <taxon>Alphaproteobacteria</taxon>
        <taxon>Hyphomicrobiales</taxon>
        <taxon>Rhizobiaceae</taxon>
        <taxon>Rhizobium/Agrobacterium group</taxon>
        <taxon>Rhizobium</taxon>
    </lineage>
</organism>
<dbReference type="Proteomes" id="UP000031368">
    <property type="component" value="Chromosome"/>
</dbReference>
<name>A0A0B4X7R6_9HYPH</name>
<dbReference type="HOGENOM" id="CLU_2938529_0_0_5"/>
<reference evidence="2 3" key="1">
    <citation type="submission" date="2013-11" db="EMBL/GenBank/DDBJ databases">
        <title>Complete genome sequence of Rhizobium gallicum bv. gallicum R602.</title>
        <authorList>
            <person name="Bustos P."/>
            <person name="Santamaria R.I."/>
            <person name="Lozano L."/>
            <person name="Acosta J.L."/>
            <person name="Ormeno-Orrillo E."/>
            <person name="Rogel M.A."/>
            <person name="Romero D."/>
            <person name="Cevallos M.A."/>
            <person name="Martinez-Romero E."/>
            <person name="Gonzalez V."/>
        </authorList>
    </citation>
    <scope>NUCLEOTIDE SEQUENCE [LARGE SCALE GENOMIC DNA]</scope>
    <source>
        <strain evidence="2 3">R602</strain>
    </source>
</reference>
<dbReference type="KEGG" id="rga:RGR602_CH03334"/>
<evidence type="ECO:0000256" key="1">
    <source>
        <dbReference type="SAM" id="MobiDB-lite"/>
    </source>
</evidence>
<keyword evidence="3" id="KW-1185">Reference proteome</keyword>
<evidence type="ECO:0000313" key="3">
    <source>
        <dbReference type="Proteomes" id="UP000031368"/>
    </source>
</evidence>
<feature type="region of interest" description="Disordered" evidence="1">
    <location>
        <begin position="36"/>
        <end position="60"/>
    </location>
</feature>
<proteinExistence type="predicted"/>
<dbReference type="RefSeq" id="WP_039845995.1">
    <property type="nucleotide sequence ID" value="NZ_CP006877.1"/>
</dbReference>
<gene>
    <name evidence="2" type="ORF">RGR602_CH03334</name>
</gene>
<dbReference type="AlphaFoldDB" id="A0A0B4X7R6"/>